<dbReference type="EMBL" id="PIPM01000001">
    <property type="protein sequence ID" value="RUO36502.1"/>
    <property type="molecule type" value="Genomic_DNA"/>
</dbReference>
<dbReference type="SUPFAM" id="SSF53850">
    <property type="entry name" value="Periplasmic binding protein-like II"/>
    <property type="match status" value="1"/>
</dbReference>
<feature type="chain" id="PRO_5019211529" evidence="1">
    <location>
        <begin position="30"/>
        <end position="299"/>
    </location>
</feature>
<organism evidence="3 4">
    <name type="scientific">Aliidiomarina sanyensis</name>
    <dbReference type="NCBI Taxonomy" id="1249555"/>
    <lineage>
        <taxon>Bacteria</taxon>
        <taxon>Pseudomonadati</taxon>
        <taxon>Pseudomonadota</taxon>
        <taxon>Gammaproteobacteria</taxon>
        <taxon>Alteromonadales</taxon>
        <taxon>Idiomarinaceae</taxon>
        <taxon>Aliidiomarina</taxon>
    </lineage>
</organism>
<dbReference type="InterPro" id="IPR001638">
    <property type="entry name" value="Solute-binding_3/MltF_N"/>
</dbReference>
<proteinExistence type="predicted"/>
<evidence type="ECO:0000313" key="4">
    <source>
        <dbReference type="Proteomes" id="UP000288405"/>
    </source>
</evidence>
<dbReference type="OrthoDB" id="973690at2"/>
<evidence type="ECO:0000256" key="1">
    <source>
        <dbReference type="SAM" id="SignalP"/>
    </source>
</evidence>
<keyword evidence="4" id="KW-1185">Reference proteome</keyword>
<sequence length="299" mass="33340">MKHLLVLGTLMLALAISACTPSSPPTVLAEDRGTTLHEARQLGNATLRVLYVEADGFAYTNAAGELTGVTVEIMRDFVAWYERYHATRIDLEFVEEENWQRFYQRIVDADGGVFGLGNVTITEARRQELQFSPAYLNNVAVLITSDDIPELGEWAEFTEAFADLQPMGFSGTLHETRVKALRDAYQPDRDILPATSNPQIIEAAAAGDVYSYIDAYNYWRAVEQGQPVRHHAIADEHGETFGIIMPHSNDWVDMMTAFFAADGGYRNTARYREILTLHLGEALTETLENARLQAEGSGM</sequence>
<dbReference type="Proteomes" id="UP000288405">
    <property type="component" value="Unassembled WGS sequence"/>
</dbReference>
<dbReference type="RefSeq" id="WP_126775816.1">
    <property type="nucleotide sequence ID" value="NZ_PIPM01000001.1"/>
</dbReference>
<gene>
    <name evidence="3" type="ORF">CWE11_01420</name>
</gene>
<dbReference type="PROSITE" id="PS51257">
    <property type="entry name" value="PROKAR_LIPOPROTEIN"/>
    <property type="match status" value="1"/>
</dbReference>
<name>A0A432WRR6_9GAMM</name>
<feature type="signal peptide" evidence="1">
    <location>
        <begin position="1"/>
        <end position="29"/>
    </location>
</feature>
<dbReference type="AlphaFoldDB" id="A0A432WRR6"/>
<dbReference type="Gene3D" id="3.40.190.10">
    <property type="entry name" value="Periplasmic binding protein-like II"/>
    <property type="match status" value="1"/>
</dbReference>
<protein>
    <submittedName>
        <fullName evidence="3">Amino acid ABC transporter substrate-binding protein</fullName>
    </submittedName>
</protein>
<accession>A0A432WRR6</accession>
<keyword evidence="1" id="KW-0732">Signal</keyword>
<reference evidence="3 4" key="1">
    <citation type="journal article" date="2011" name="Front. Microbiol.">
        <title>Genomic signatures of strain selection and enhancement in Bacillus atrophaeus var. globigii, a historical biowarfare simulant.</title>
        <authorList>
            <person name="Gibbons H.S."/>
            <person name="Broomall S.M."/>
            <person name="McNew L.A."/>
            <person name="Daligault H."/>
            <person name="Chapman C."/>
            <person name="Bruce D."/>
            <person name="Karavis M."/>
            <person name="Krepps M."/>
            <person name="McGregor P.A."/>
            <person name="Hong C."/>
            <person name="Park K.H."/>
            <person name="Akmal A."/>
            <person name="Feldman A."/>
            <person name="Lin J.S."/>
            <person name="Chang W.E."/>
            <person name="Higgs B.W."/>
            <person name="Demirev P."/>
            <person name="Lindquist J."/>
            <person name="Liem A."/>
            <person name="Fochler E."/>
            <person name="Read T.D."/>
            <person name="Tapia R."/>
            <person name="Johnson S."/>
            <person name="Bishop-Lilly K.A."/>
            <person name="Detter C."/>
            <person name="Han C."/>
            <person name="Sozhamannan S."/>
            <person name="Rosenzweig C.N."/>
            <person name="Skowronski E.W."/>
        </authorList>
    </citation>
    <scope>NUCLEOTIDE SEQUENCE [LARGE SCALE GENOMIC DNA]</scope>
    <source>
        <strain evidence="3 4">GYP-17</strain>
    </source>
</reference>
<feature type="domain" description="Solute-binding protein family 3/N-terminal" evidence="2">
    <location>
        <begin position="46"/>
        <end position="282"/>
    </location>
</feature>
<comment type="caution">
    <text evidence="3">The sequence shown here is derived from an EMBL/GenBank/DDBJ whole genome shotgun (WGS) entry which is preliminary data.</text>
</comment>
<evidence type="ECO:0000259" key="2">
    <source>
        <dbReference type="SMART" id="SM00062"/>
    </source>
</evidence>
<evidence type="ECO:0000313" key="3">
    <source>
        <dbReference type="EMBL" id="RUO36502.1"/>
    </source>
</evidence>
<dbReference type="SMART" id="SM00062">
    <property type="entry name" value="PBPb"/>
    <property type="match status" value="1"/>
</dbReference>
<dbReference type="Pfam" id="PF00497">
    <property type="entry name" value="SBP_bac_3"/>
    <property type="match status" value="1"/>
</dbReference>